<dbReference type="InterPro" id="IPR036452">
    <property type="entry name" value="Ribo_hydro-like"/>
</dbReference>
<feature type="compositionally biased region" description="Polar residues" evidence="1">
    <location>
        <begin position="1138"/>
        <end position="1148"/>
    </location>
</feature>
<dbReference type="Proteomes" id="UP000751190">
    <property type="component" value="Unassembled WGS sequence"/>
</dbReference>
<feature type="region of interest" description="Disordered" evidence="1">
    <location>
        <begin position="210"/>
        <end position="235"/>
    </location>
</feature>
<feature type="compositionally biased region" description="Low complexity" evidence="1">
    <location>
        <begin position="1233"/>
        <end position="1246"/>
    </location>
</feature>
<dbReference type="OrthoDB" id="194468at2759"/>
<feature type="compositionally biased region" description="Low complexity" evidence="1">
    <location>
        <begin position="1174"/>
        <end position="1185"/>
    </location>
</feature>
<feature type="compositionally biased region" description="Low complexity" evidence="1">
    <location>
        <begin position="573"/>
        <end position="583"/>
    </location>
</feature>
<name>A0A8J5XQU9_DIALT</name>
<feature type="compositionally biased region" description="Basic and acidic residues" evidence="1">
    <location>
        <begin position="701"/>
        <end position="717"/>
    </location>
</feature>
<gene>
    <name evidence="2" type="ORF">KFE25_000642</name>
</gene>
<evidence type="ECO:0000256" key="1">
    <source>
        <dbReference type="SAM" id="MobiDB-lite"/>
    </source>
</evidence>
<evidence type="ECO:0000313" key="2">
    <source>
        <dbReference type="EMBL" id="KAG8467326.1"/>
    </source>
</evidence>
<feature type="region of interest" description="Disordered" evidence="1">
    <location>
        <begin position="568"/>
        <end position="595"/>
    </location>
</feature>
<dbReference type="EMBL" id="JAGTXO010000006">
    <property type="protein sequence ID" value="KAG8467326.1"/>
    <property type="molecule type" value="Genomic_DNA"/>
</dbReference>
<protein>
    <recommendedName>
        <fullName evidence="4">Inosine/uridine-preferring nucleoside hydrolase domain-containing protein</fullName>
    </recommendedName>
</protein>
<evidence type="ECO:0000313" key="3">
    <source>
        <dbReference type="Proteomes" id="UP000751190"/>
    </source>
</evidence>
<feature type="region of interest" description="Disordered" evidence="1">
    <location>
        <begin position="913"/>
        <end position="934"/>
    </location>
</feature>
<proteinExistence type="predicted"/>
<dbReference type="GO" id="GO:0016799">
    <property type="term" value="F:hydrolase activity, hydrolyzing N-glycosyl compounds"/>
    <property type="evidence" value="ECO:0007669"/>
    <property type="project" value="InterPro"/>
</dbReference>
<feature type="region of interest" description="Disordered" evidence="1">
    <location>
        <begin position="1138"/>
        <end position="1203"/>
    </location>
</feature>
<accession>A0A8J5XQU9</accession>
<evidence type="ECO:0008006" key="4">
    <source>
        <dbReference type="Google" id="ProtNLM"/>
    </source>
</evidence>
<dbReference type="SUPFAM" id="SSF53590">
    <property type="entry name" value="Nucleoside hydrolase"/>
    <property type="match status" value="1"/>
</dbReference>
<dbReference type="Gene3D" id="3.90.245.10">
    <property type="entry name" value="Ribonucleoside hydrolase-like"/>
    <property type="match status" value="2"/>
</dbReference>
<feature type="region of interest" description="Disordered" evidence="1">
    <location>
        <begin position="701"/>
        <end position="724"/>
    </location>
</feature>
<comment type="caution">
    <text evidence="2">The sequence shown here is derived from an EMBL/GenBank/DDBJ whole genome shotgun (WGS) entry which is preliminary data.</text>
</comment>
<reference evidence="2" key="1">
    <citation type="submission" date="2021-05" db="EMBL/GenBank/DDBJ databases">
        <title>The genome of the haptophyte Pavlova lutheri (Diacronema luteri, Pavlovales) - a model for lipid biosynthesis in eukaryotic algae.</title>
        <authorList>
            <person name="Hulatt C.J."/>
            <person name="Posewitz M.C."/>
        </authorList>
    </citation>
    <scope>NUCLEOTIDE SEQUENCE</scope>
    <source>
        <strain evidence="2">NIVA-4/92</strain>
    </source>
</reference>
<organism evidence="2 3">
    <name type="scientific">Diacronema lutheri</name>
    <name type="common">Unicellular marine alga</name>
    <name type="synonym">Monochrysis lutheri</name>
    <dbReference type="NCBI Taxonomy" id="2081491"/>
    <lineage>
        <taxon>Eukaryota</taxon>
        <taxon>Haptista</taxon>
        <taxon>Haptophyta</taxon>
        <taxon>Pavlovophyceae</taxon>
        <taxon>Pavlovales</taxon>
        <taxon>Pavlovaceae</taxon>
        <taxon>Diacronema</taxon>
    </lineage>
</organism>
<sequence length="1286" mass="134170">MRDWRLAIIVLGVLVLLLLIVLAFALRRYRALHAELREPEVRDLREPIVIISDPGEDLDDEMAIIMARFLEDEGLIELRAVIANLQPAHARARLMRATLDQLRLNHVPVGSGTDGGAPSTVDCFSETADYMPPVDSERARQIEPGRALLHRVLATSEPNTVTLLCISSLKDAALFLRDNGELCASRLKRVVVMGGVDASTFERAAARARVRANSKEEASPRAGGSGGADGDSSDEEVEYAIVPDSAHNNAFDFKAAAFLCAACQHAGIPLTVVTRFAAYAAPVRREVYDHLAQSGSPIGWRLRKVQRDSIERLWRRACAPPGSAARQGLPDRCDREWFSTTFCRGRVGTRGTEDPVWDLVVSFNMYDVLALIACSPPLAASFFEPATIVGQRGARHEVIGLSADAPGVSAPRDLSIFVLQGIARAIGAHVRTPDRQAILLVLHDSPTSPAAPALLLLRGLLEANAVHCAALLIFEAASSSSAARPSLIALCDQVGLSAQTRVERFRDDSNGSDGDLERVSAAFSSIPHGATLVLACVPLLIAQLARQRPLLFREHTEAVLSIGALTPPPASPASPAAPTAAAGAGVGADDDASSDGGELVFRPRFLSQLAGTWIAATEPSFAKPTHRASGCRRAAASVGDGSGGVRPVQIAARRAHAAQRAAASVGDGSGGVRPVQTAAERAHAAQRAEAGGARARVDLEAGRSADADANSRPELSARKVSMATDRATVGTGADPASATHNVPPLRLVADPTARLPSAREAAVMLGAQCLALGVPLVLLPAGAEAELAIPANLLRHMANTGGPVGAAVEAHARAAFETCWRLAQLAPANARAADWPDAHDARWFGEEFCDGGVPPPPGLANVWSVAARVPAPGCALLCAAAARPRAYYYETRIEAARNGTVHLELCARARAGAGEGEGSADGSGRGRSGSGGGGAPLEQRAFVAQLISKAITLDTSLFDEAIIASLSTKVPARHRSRPARQSRMSWRGIQVSGLGTLSVSDELPEPLRPRADDQPAAPTLRSQPRVRRMGSGGSMISAPGAKVPLPARAAALMDVESRLSIARAAPAVGAAGGNDGRSSRSDGGIMVCGVRADDACDDASTHVTPAAERARELRLLAQLEEERLDELLETAVGADLSGNRSATRSARTSLAPPGARPRRATAECTGRGNGGVVATSTSARSFSTRPRTRPGSAASACDGGEQGGIEGARARTIALIRRISPMGQHRYHQPQQRRSGSAGSAAAARRVSPLAPNRLSCGTASCAGSSACAGTRGSCVSSVRVSLSDA</sequence>
<feature type="region of interest" description="Disordered" evidence="1">
    <location>
        <begin position="621"/>
        <end position="643"/>
    </location>
</feature>
<keyword evidence="3" id="KW-1185">Reference proteome</keyword>
<feature type="region of interest" description="Disordered" evidence="1">
    <location>
        <begin position="997"/>
        <end position="1039"/>
    </location>
</feature>
<feature type="region of interest" description="Disordered" evidence="1">
    <location>
        <begin position="1223"/>
        <end position="1246"/>
    </location>
</feature>